<sequence>MKYRDLDYKDFTVSEVGLGCWQLGGDWGKDISQDKAFAIMNKAVENGVTFFDTADVYGAGKSEELIGKFLKSTEANLKVATKFGRDASVFPDNYSEKALRLSVENSLKRLGLDSIDLLQLHCIPSDVLYKGEIFDWLRQLKQEGLIKAFGASVETIEEGLFCLEQEGITSLQIIFNVLRQKALDELLPKAKEKHIGIIVRLPLASGLLTGKFTKETTFAESDHRNFNRNGEAFNVGETFAGLPFEKGVELSTILKEKYLPQGLSMAQFSQRWILDHDAVTCIIPGASSPKQIDSNCSVSELNTLSSNLHSQLNAFYTNNIHQYIRGVY</sequence>
<dbReference type="InterPro" id="IPR023210">
    <property type="entry name" value="NADP_OxRdtase_dom"/>
</dbReference>
<dbReference type="Gene3D" id="3.20.20.100">
    <property type="entry name" value="NADP-dependent oxidoreductase domain"/>
    <property type="match status" value="1"/>
</dbReference>
<dbReference type="RefSeq" id="WP_331810581.1">
    <property type="nucleotide sequence ID" value="NZ_JAZHOU010000004.1"/>
</dbReference>
<dbReference type="Pfam" id="PF00248">
    <property type="entry name" value="Aldo_ket_red"/>
    <property type="match status" value="1"/>
</dbReference>
<dbReference type="EC" id="1.1.1.-" evidence="2"/>
<comment type="caution">
    <text evidence="2">The sequence shown here is derived from an EMBL/GenBank/DDBJ whole genome shotgun (WGS) entry which is preliminary data.</text>
</comment>
<protein>
    <submittedName>
        <fullName evidence="2">Aldo/keto reductase</fullName>
        <ecNumber evidence="2">1.1.1.-</ecNumber>
    </submittedName>
</protein>
<dbReference type="InterPro" id="IPR036812">
    <property type="entry name" value="NAD(P)_OxRdtase_dom_sf"/>
</dbReference>
<dbReference type="Proteomes" id="UP001356704">
    <property type="component" value="Unassembled WGS sequence"/>
</dbReference>
<name>A0ABU7W7B0_9FLAO</name>
<dbReference type="InterPro" id="IPR053135">
    <property type="entry name" value="AKR2_Oxidoreductase"/>
</dbReference>
<dbReference type="GO" id="GO:0016491">
    <property type="term" value="F:oxidoreductase activity"/>
    <property type="evidence" value="ECO:0007669"/>
    <property type="project" value="UniProtKB-KW"/>
</dbReference>
<proteinExistence type="predicted"/>
<keyword evidence="2" id="KW-0560">Oxidoreductase</keyword>
<dbReference type="PANTHER" id="PTHR43312">
    <property type="entry name" value="D-THREO-ALDOSE 1-DEHYDROGENASE"/>
    <property type="match status" value="1"/>
</dbReference>
<evidence type="ECO:0000259" key="1">
    <source>
        <dbReference type="Pfam" id="PF00248"/>
    </source>
</evidence>
<evidence type="ECO:0000313" key="2">
    <source>
        <dbReference type="EMBL" id="MEF3079849.1"/>
    </source>
</evidence>
<gene>
    <name evidence="2" type="ORF">V1468_12595</name>
</gene>
<evidence type="ECO:0000313" key="3">
    <source>
        <dbReference type="Proteomes" id="UP001356704"/>
    </source>
</evidence>
<feature type="domain" description="NADP-dependent oxidoreductase" evidence="1">
    <location>
        <begin position="16"/>
        <end position="315"/>
    </location>
</feature>
<dbReference type="EMBL" id="JAZHOU010000004">
    <property type="protein sequence ID" value="MEF3079849.1"/>
    <property type="molecule type" value="Genomic_DNA"/>
</dbReference>
<dbReference type="CDD" id="cd19086">
    <property type="entry name" value="AKR_AKR11C1"/>
    <property type="match status" value="1"/>
</dbReference>
<reference evidence="2 3" key="1">
    <citation type="submission" date="2024-02" db="EMBL/GenBank/DDBJ databases">
        <title>Winogradskyella poriferorum JCM 12885.</title>
        <authorList>
            <person name="Zhang D.-F."/>
            <person name="Fu Z.-Y."/>
        </authorList>
    </citation>
    <scope>NUCLEOTIDE SEQUENCE [LARGE SCALE GENOMIC DNA]</scope>
    <source>
        <strain evidence="2 3">JCM 12885</strain>
    </source>
</reference>
<accession>A0ABU7W7B0</accession>
<dbReference type="PANTHER" id="PTHR43312:SF1">
    <property type="entry name" value="NADP-DEPENDENT OXIDOREDUCTASE DOMAIN-CONTAINING PROTEIN"/>
    <property type="match status" value="1"/>
</dbReference>
<dbReference type="SUPFAM" id="SSF51430">
    <property type="entry name" value="NAD(P)-linked oxidoreductase"/>
    <property type="match status" value="1"/>
</dbReference>
<organism evidence="2 3">
    <name type="scientific">Winogradskyella poriferorum</name>
    <dbReference type="NCBI Taxonomy" id="307627"/>
    <lineage>
        <taxon>Bacteria</taxon>
        <taxon>Pseudomonadati</taxon>
        <taxon>Bacteroidota</taxon>
        <taxon>Flavobacteriia</taxon>
        <taxon>Flavobacteriales</taxon>
        <taxon>Flavobacteriaceae</taxon>
        <taxon>Winogradskyella</taxon>
    </lineage>
</organism>
<keyword evidence="3" id="KW-1185">Reference proteome</keyword>